<dbReference type="RefSeq" id="WP_140588550.1">
    <property type="nucleotide sequence ID" value="NZ_VFWZ01000001.1"/>
</dbReference>
<dbReference type="PIRSF" id="PIRSF009151">
    <property type="entry name" value="DUF779"/>
    <property type="match status" value="1"/>
</dbReference>
<protein>
    <submittedName>
        <fullName evidence="1">DUF779 domain-containing protein</fullName>
    </submittedName>
</protein>
<gene>
    <name evidence="1" type="ORF">FHK87_00595</name>
</gene>
<dbReference type="Proteomes" id="UP000315540">
    <property type="component" value="Unassembled WGS sequence"/>
</dbReference>
<evidence type="ECO:0000313" key="1">
    <source>
        <dbReference type="EMBL" id="TPN88746.1"/>
    </source>
</evidence>
<dbReference type="EMBL" id="VFWZ01000001">
    <property type="protein sequence ID" value="TPN88746.1"/>
    <property type="molecule type" value="Genomic_DNA"/>
</dbReference>
<comment type="caution">
    <text evidence="1">The sequence shown here is derived from an EMBL/GenBank/DDBJ whole genome shotgun (WGS) entry which is preliminary data.</text>
</comment>
<dbReference type="OrthoDB" id="3725739at2"/>
<proteinExistence type="predicted"/>
<sequence length="128" mass="14660">MISRVNITQEAKNVIDTLRAENGELMFHQSGGCCDGSSPMCFPKGELMINETDIWLGKIHDCDFYMSSDQFEYWKHTQITIDITKGRGSSFSLEIPLGLRFIIKSRIYTEDEMTQLSPIHKGEVIYDD</sequence>
<evidence type="ECO:0000313" key="2">
    <source>
        <dbReference type="Proteomes" id="UP000315540"/>
    </source>
</evidence>
<reference evidence="1 2" key="1">
    <citation type="submission" date="2019-06" db="EMBL/GenBank/DDBJ databases">
        <authorList>
            <person name="Meng X."/>
        </authorList>
    </citation>
    <scope>NUCLEOTIDE SEQUENCE [LARGE SCALE GENOMIC DNA]</scope>
    <source>
        <strain evidence="1 2">M625</strain>
    </source>
</reference>
<dbReference type="AlphaFoldDB" id="A0A504JCN6"/>
<dbReference type="Pfam" id="PF05610">
    <property type="entry name" value="DUF779"/>
    <property type="match status" value="1"/>
</dbReference>
<dbReference type="InterPro" id="IPR008497">
    <property type="entry name" value="DUF779"/>
</dbReference>
<accession>A0A504JCN6</accession>
<organism evidence="1 2">
    <name type="scientific">Aquimarina algicola</name>
    <dbReference type="NCBI Taxonomy" id="2589995"/>
    <lineage>
        <taxon>Bacteria</taxon>
        <taxon>Pseudomonadati</taxon>
        <taxon>Bacteroidota</taxon>
        <taxon>Flavobacteriia</taxon>
        <taxon>Flavobacteriales</taxon>
        <taxon>Flavobacteriaceae</taxon>
        <taxon>Aquimarina</taxon>
    </lineage>
</organism>
<name>A0A504JCN6_9FLAO</name>
<keyword evidence="2" id="KW-1185">Reference proteome</keyword>